<evidence type="ECO:0000313" key="1">
    <source>
        <dbReference type="EMBL" id="KMV14824.1"/>
    </source>
</evidence>
<evidence type="ECO:0000313" key="2">
    <source>
        <dbReference type="Proteomes" id="UP000037594"/>
    </source>
</evidence>
<dbReference type="AlphaFoldDB" id="A0A0J8WP74"/>
<proteinExistence type="predicted"/>
<protein>
    <submittedName>
        <fullName evidence="1">Uncharacterized protein</fullName>
    </submittedName>
</protein>
<sequence>MPDTLVWEVTGFVPSRSDGGLVEACTFGVEETLTDADKVAHDVLGRTLAELATAYSEMRLVEDDHFMDSEVVLGVSVTRYREFFGELVEPVIVNRLVG</sequence>
<dbReference type="Proteomes" id="UP000037594">
    <property type="component" value="Unassembled WGS sequence"/>
</dbReference>
<dbReference type="PATRIC" id="fig|451644.5.peg.5778"/>
<dbReference type="RefSeq" id="WP_048896361.1">
    <property type="nucleotide sequence ID" value="NZ_LFOD01000039.1"/>
</dbReference>
<accession>A0A0J8WP74</accession>
<gene>
    <name evidence="1" type="ORF">ACT17_28080</name>
</gene>
<reference evidence="1 2" key="1">
    <citation type="submission" date="2015-06" db="EMBL/GenBank/DDBJ databases">
        <title>Genome sequence of Mycobacterium conceptionense strain MLE.</title>
        <authorList>
            <person name="Greninger A.L."/>
            <person name="Cunningham G."/>
            <person name="Chiu C.Y."/>
            <person name="Miller S."/>
        </authorList>
    </citation>
    <scope>NUCLEOTIDE SEQUENCE [LARGE SCALE GENOMIC DNA]</scope>
    <source>
        <strain evidence="1 2">MLE</strain>
    </source>
</reference>
<organism evidence="1 2">
    <name type="scientific">Mycolicibacterium conceptionense</name>
    <dbReference type="NCBI Taxonomy" id="451644"/>
    <lineage>
        <taxon>Bacteria</taxon>
        <taxon>Bacillati</taxon>
        <taxon>Actinomycetota</taxon>
        <taxon>Actinomycetes</taxon>
        <taxon>Mycobacteriales</taxon>
        <taxon>Mycobacteriaceae</taxon>
        <taxon>Mycolicibacterium</taxon>
    </lineage>
</organism>
<name>A0A0J8WP74_9MYCO</name>
<comment type="caution">
    <text evidence="1">The sequence shown here is derived from an EMBL/GenBank/DDBJ whole genome shotgun (WGS) entry which is preliminary data.</text>
</comment>
<dbReference type="EMBL" id="LFOD01000039">
    <property type="protein sequence ID" value="KMV14824.1"/>
    <property type="molecule type" value="Genomic_DNA"/>
</dbReference>